<feature type="domain" description="Smf/DprA SLOG" evidence="2">
    <location>
        <begin position="75"/>
        <end position="284"/>
    </location>
</feature>
<proteinExistence type="inferred from homology"/>
<dbReference type="PANTHER" id="PTHR43022:SF1">
    <property type="entry name" value="PROTEIN SMF"/>
    <property type="match status" value="1"/>
</dbReference>
<evidence type="ECO:0000259" key="2">
    <source>
        <dbReference type="Pfam" id="PF02481"/>
    </source>
</evidence>
<dbReference type="PANTHER" id="PTHR43022">
    <property type="entry name" value="PROTEIN SMF"/>
    <property type="match status" value="1"/>
</dbReference>
<comment type="similarity">
    <text evidence="1">Belongs to the DprA/Smf family.</text>
</comment>
<keyword evidence="4" id="KW-1185">Reference proteome</keyword>
<evidence type="ECO:0000256" key="1">
    <source>
        <dbReference type="ARBA" id="ARBA00006525"/>
    </source>
</evidence>
<evidence type="ECO:0000313" key="3">
    <source>
        <dbReference type="EMBL" id="MCP0886145.1"/>
    </source>
</evidence>
<comment type="caution">
    <text evidence="3">The sequence shown here is derived from an EMBL/GenBank/DDBJ whole genome shotgun (WGS) entry which is preliminary data.</text>
</comment>
<dbReference type="AlphaFoldDB" id="A0A9X2FIA3"/>
<dbReference type="Gene3D" id="3.40.50.450">
    <property type="match status" value="1"/>
</dbReference>
<reference evidence="3 4" key="1">
    <citation type="journal article" date="2023" name="Int. J. Syst. Evol. Microbiol.">
        <title>Ligilactobacillus ubinensis sp. nov., a novel species isolated from the wild ferment of a durian fruit (Durio zibethinus).</title>
        <authorList>
            <person name="Heng Y.C."/>
            <person name="Menon N."/>
            <person name="Chen B."/>
            <person name="Loo B.Z.L."/>
            <person name="Wong G.W.J."/>
            <person name="Lim A.C.H."/>
            <person name="Silvaraju S."/>
            <person name="Kittelmann S."/>
        </authorList>
    </citation>
    <scope>NUCLEOTIDE SEQUENCE [LARGE SCALE GENOMIC DNA]</scope>
    <source>
        <strain evidence="3 4">WILCCON 0076</strain>
    </source>
</reference>
<gene>
    <name evidence="3" type="primary">dprA</name>
    <name evidence="3" type="ORF">LB941_02195</name>
</gene>
<dbReference type="RefSeq" id="WP_253359118.1">
    <property type="nucleotide sequence ID" value="NZ_JAIULA010000003.1"/>
</dbReference>
<protein>
    <submittedName>
        <fullName evidence="3">DNA-processing protein DprA</fullName>
    </submittedName>
</protein>
<organism evidence="3 4">
    <name type="scientific">Ligilactobacillus ubinensis</name>
    <dbReference type="NCBI Taxonomy" id="2876789"/>
    <lineage>
        <taxon>Bacteria</taxon>
        <taxon>Bacillati</taxon>
        <taxon>Bacillota</taxon>
        <taxon>Bacilli</taxon>
        <taxon>Lactobacillales</taxon>
        <taxon>Lactobacillaceae</taxon>
        <taxon>Ligilactobacillus</taxon>
    </lineage>
</organism>
<accession>A0A9X2FIA3</accession>
<dbReference type="EMBL" id="JAIULA010000003">
    <property type="protein sequence ID" value="MCP0886145.1"/>
    <property type="molecule type" value="Genomic_DNA"/>
</dbReference>
<dbReference type="SUPFAM" id="SSF102405">
    <property type="entry name" value="MCP/YpsA-like"/>
    <property type="match status" value="1"/>
</dbReference>
<dbReference type="GO" id="GO:0009294">
    <property type="term" value="P:DNA-mediated transformation"/>
    <property type="evidence" value="ECO:0007669"/>
    <property type="project" value="InterPro"/>
</dbReference>
<evidence type="ECO:0000313" key="4">
    <source>
        <dbReference type="Proteomes" id="UP001139006"/>
    </source>
</evidence>
<dbReference type="Proteomes" id="UP001139006">
    <property type="component" value="Unassembled WGS sequence"/>
</dbReference>
<dbReference type="InterPro" id="IPR003488">
    <property type="entry name" value="DprA"/>
</dbReference>
<name>A0A9X2FIA3_9LACO</name>
<dbReference type="Pfam" id="PF02481">
    <property type="entry name" value="DNA_processg_A"/>
    <property type="match status" value="1"/>
</dbReference>
<sequence>MKLRTFLILTHLCEGIGNSNELRIASFLKIYQTIPTIEELHSLLHLDSKTIMYLVQQLRSETLRKIYRENITQSKVLTILDADYPLLLQESYQPPAVLFYRGNIALLKQPLLAVVGARKCDVNARKNLELLLPPILRTNIVTISGLAQGVDSLTHTITLTHQVPTIGVIGTGLDVVYPRTNSRLQQDVAIKGLLITEYPLHSSPKRYHFPQRNRIIAGLCETLLVVQAKHKSGSLITANIALQNNRNVLAVPGRICDSLSVGCNELIAAGAKIVISPTDILQEFQSLHFWY</sequence>
<dbReference type="InterPro" id="IPR057666">
    <property type="entry name" value="DrpA_SLOG"/>
</dbReference>
<dbReference type="NCBIfam" id="TIGR00732">
    <property type="entry name" value="dprA"/>
    <property type="match status" value="1"/>
</dbReference>